<dbReference type="RefSeq" id="WP_106090354.1">
    <property type="nucleotide sequence ID" value="NZ_PVNL01000063.1"/>
</dbReference>
<evidence type="ECO:0000313" key="2">
    <source>
        <dbReference type="Proteomes" id="UP000238823"/>
    </source>
</evidence>
<proteinExistence type="predicted"/>
<name>A0A2S9YPB5_9BACT</name>
<evidence type="ECO:0000313" key="1">
    <source>
        <dbReference type="EMBL" id="PRQ06931.1"/>
    </source>
</evidence>
<organism evidence="1 2">
    <name type="scientific">Enhygromyxa salina</name>
    <dbReference type="NCBI Taxonomy" id="215803"/>
    <lineage>
        <taxon>Bacteria</taxon>
        <taxon>Pseudomonadati</taxon>
        <taxon>Myxococcota</taxon>
        <taxon>Polyangia</taxon>
        <taxon>Nannocystales</taxon>
        <taxon>Nannocystaceae</taxon>
        <taxon>Enhygromyxa</taxon>
    </lineage>
</organism>
<accession>A0A2S9YPB5</accession>
<comment type="caution">
    <text evidence="1">The sequence shown here is derived from an EMBL/GenBank/DDBJ whole genome shotgun (WGS) entry which is preliminary data.</text>
</comment>
<reference evidence="1 2" key="1">
    <citation type="submission" date="2018-03" db="EMBL/GenBank/DDBJ databases">
        <title>Draft Genome Sequences of the Obligatory Marine Myxobacteria Enhygromyxa salina SWB007.</title>
        <authorList>
            <person name="Poehlein A."/>
            <person name="Moghaddam J.A."/>
            <person name="Harms H."/>
            <person name="Alanjari M."/>
            <person name="Koenig G.M."/>
            <person name="Daniel R."/>
            <person name="Schaeberle T.F."/>
        </authorList>
    </citation>
    <scope>NUCLEOTIDE SEQUENCE [LARGE SCALE GENOMIC DNA]</scope>
    <source>
        <strain evidence="1 2">SWB007</strain>
    </source>
</reference>
<dbReference type="AlphaFoldDB" id="A0A2S9YPB5"/>
<dbReference type="Proteomes" id="UP000238823">
    <property type="component" value="Unassembled WGS sequence"/>
</dbReference>
<gene>
    <name evidence="1" type="ORF">ENSA7_33550</name>
</gene>
<sequence>MGECVFKWIKDGDLMVAVNTAGNISDEVWEGFVAELGADDFKYYIGCSLGILEVSAAQRKQAAVALRSNKVAVAIITDDVLVRGVVTAVSWLGANVKSFAWKDFDRALERHGIEDRKAKTMPEIERLCTEAIAEAEARKRRRRELLQR</sequence>
<dbReference type="EMBL" id="PVNL01000063">
    <property type="protein sequence ID" value="PRQ06931.1"/>
    <property type="molecule type" value="Genomic_DNA"/>
</dbReference>
<dbReference type="OrthoDB" id="5517836at2"/>
<protein>
    <submittedName>
        <fullName evidence="1">Uncharacterized protein</fullName>
    </submittedName>
</protein>